<dbReference type="OrthoDB" id="5341582at2759"/>
<proteinExistence type="predicted"/>
<dbReference type="Proteomes" id="UP001150941">
    <property type="component" value="Unassembled WGS sequence"/>
</dbReference>
<organism evidence="2 3">
    <name type="scientific">Penicillium chermesinum</name>
    <dbReference type="NCBI Taxonomy" id="63820"/>
    <lineage>
        <taxon>Eukaryota</taxon>
        <taxon>Fungi</taxon>
        <taxon>Dikarya</taxon>
        <taxon>Ascomycota</taxon>
        <taxon>Pezizomycotina</taxon>
        <taxon>Eurotiomycetes</taxon>
        <taxon>Eurotiomycetidae</taxon>
        <taxon>Eurotiales</taxon>
        <taxon>Aspergillaceae</taxon>
        <taxon>Penicillium</taxon>
    </lineage>
</organism>
<dbReference type="RefSeq" id="XP_058326528.1">
    <property type="nucleotide sequence ID" value="XM_058478198.1"/>
</dbReference>
<dbReference type="Pfam" id="PF20237">
    <property type="entry name" value="DUF6594"/>
    <property type="match status" value="1"/>
</dbReference>
<dbReference type="InterPro" id="IPR046529">
    <property type="entry name" value="DUF6594"/>
</dbReference>
<reference evidence="2" key="1">
    <citation type="submission" date="2022-11" db="EMBL/GenBank/DDBJ databases">
        <authorList>
            <person name="Petersen C."/>
        </authorList>
    </citation>
    <scope>NUCLEOTIDE SEQUENCE</scope>
    <source>
        <strain evidence="2">IBT 19713</strain>
    </source>
</reference>
<protein>
    <recommendedName>
        <fullName evidence="1">DUF6594 domain-containing protein</fullName>
    </recommendedName>
</protein>
<evidence type="ECO:0000313" key="3">
    <source>
        <dbReference type="Proteomes" id="UP001150941"/>
    </source>
</evidence>
<feature type="domain" description="DUF6594" evidence="1">
    <location>
        <begin position="16"/>
        <end position="99"/>
    </location>
</feature>
<dbReference type="AlphaFoldDB" id="A0A9W9NJD1"/>
<keyword evidence="3" id="KW-1185">Reference proteome</keyword>
<dbReference type="GeneID" id="83205501"/>
<dbReference type="PANTHER" id="PTHR34502">
    <property type="entry name" value="DUF6594 DOMAIN-CONTAINING PROTEIN-RELATED"/>
    <property type="match status" value="1"/>
</dbReference>
<comment type="caution">
    <text evidence="2">The sequence shown here is derived from an EMBL/GenBank/DDBJ whole genome shotgun (WGS) entry which is preliminary data.</text>
</comment>
<dbReference type="EMBL" id="JAPQKS010000007">
    <property type="protein sequence ID" value="KAJ5219698.1"/>
    <property type="molecule type" value="Genomic_DNA"/>
</dbReference>
<evidence type="ECO:0000313" key="2">
    <source>
        <dbReference type="EMBL" id="KAJ5219698.1"/>
    </source>
</evidence>
<dbReference type="PANTHER" id="PTHR34502:SF5">
    <property type="entry name" value="DUF6594 DOMAIN-CONTAINING PROTEIN"/>
    <property type="match status" value="1"/>
</dbReference>
<name>A0A9W9NJD1_9EURO</name>
<sequence>MAHGNLDADNLYPRGYPELAAFMKTDAEISMFRRFDYLHLRELLYLQEELTSLEEQLQKFDASEPTEINNMSRRRDNNEERKKLMSQIRVLLVEYGDATQSLTLKF</sequence>
<evidence type="ECO:0000259" key="1">
    <source>
        <dbReference type="Pfam" id="PF20237"/>
    </source>
</evidence>
<reference evidence="2" key="2">
    <citation type="journal article" date="2023" name="IMA Fungus">
        <title>Comparative genomic study of the Penicillium genus elucidates a diverse pangenome and 15 lateral gene transfer events.</title>
        <authorList>
            <person name="Petersen C."/>
            <person name="Sorensen T."/>
            <person name="Nielsen M.R."/>
            <person name="Sondergaard T.E."/>
            <person name="Sorensen J.L."/>
            <person name="Fitzpatrick D.A."/>
            <person name="Frisvad J.C."/>
            <person name="Nielsen K.L."/>
        </authorList>
    </citation>
    <scope>NUCLEOTIDE SEQUENCE</scope>
    <source>
        <strain evidence="2">IBT 19713</strain>
    </source>
</reference>
<accession>A0A9W9NJD1</accession>
<gene>
    <name evidence="2" type="ORF">N7468_008902</name>
</gene>